<feature type="chain" id="PRO_5042881242" description="Kazal-like domain-containing protein" evidence="1">
    <location>
        <begin position="27"/>
        <end position="78"/>
    </location>
</feature>
<comment type="caution">
    <text evidence="3">The sequence shown here is derived from an EMBL/GenBank/DDBJ whole genome shotgun (WGS) entry which is preliminary data.</text>
</comment>
<keyword evidence="1" id="KW-0732">Signal</keyword>
<dbReference type="RefSeq" id="WP_066052710.1">
    <property type="nucleotide sequence ID" value="NZ_BMYL01000006.1"/>
</dbReference>
<dbReference type="PROSITE" id="PS51465">
    <property type="entry name" value="KAZAL_2"/>
    <property type="match status" value="1"/>
</dbReference>
<dbReference type="Proteomes" id="UP000235162">
    <property type="component" value="Unassembled WGS sequence"/>
</dbReference>
<keyword evidence="4" id="KW-1185">Reference proteome</keyword>
<gene>
    <name evidence="3" type="ORF">C0029_17895</name>
</gene>
<dbReference type="SUPFAM" id="SSF100895">
    <property type="entry name" value="Kazal-type serine protease inhibitors"/>
    <property type="match status" value="1"/>
</dbReference>
<feature type="signal peptide" evidence="1">
    <location>
        <begin position="1"/>
        <end position="26"/>
    </location>
</feature>
<feature type="domain" description="Kazal-like" evidence="2">
    <location>
        <begin position="23"/>
        <end position="78"/>
    </location>
</feature>
<dbReference type="AlphaFoldDB" id="A0AAP8MBP8"/>
<protein>
    <recommendedName>
        <fullName evidence="2">Kazal-like domain-containing protein</fullName>
    </recommendedName>
</protein>
<evidence type="ECO:0000259" key="2">
    <source>
        <dbReference type="PROSITE" id="PS51465"/>
    </source>
</evidence>
<accession>A0AAP8MBP8</accession>
<dbReference type="InterPro" id="IPR036058">
    <property type="entry name" value="Kazal_dom_sf"/>
</dbReference>
<organism evidence="3 4">
    <name type="scientific">Halioglobus japonicus</name>
    <dbReference type="NCBI Taxonomy" id="930805"/>
    <lineage>
        <taxon>Bacteria</taxon>
        <taxon>Pseudomonadati</taxon>
        <taxon>Pseudomonadota</taxon>
        <taxon>Gammaproteobacteria</taxon>
        <taxon>Cellvibrionales</taxon>
        <taxon>Halieaceae</taxon>
        <taxon>Halioglobus</taxon>
    </lineage>
</organism>
<dbReference type="PROSITE" id="PS51257">
    <property type="entry name" value="PROKAR_LIPOPROTEIN"/>
    <property type="match status" value="1"/>
</dbReference>
<dbReference type="InterPro" id="IPR002350">
    <property type="entry name" value="Kazal_dom"/>
</dbReference>
<evidence type="ECO:0000256" key="1">
    <source>
        <dbReference type="SAM" id="SignalP"/>
    </source>
</evidence>
<evidence type="ECO:0000313" key="3">
    <source>
        <dbReference type="EMBL" id="PLW84867.1"/>
    </source>
</evidence>
<reference evidence="3 4" key="1">
    <citation type="submission" date="2018-01" db="EMBL/GenBank/DDBJ databases">
        <title>The draft genome sequence of Halioglobus japonicus S1-36.</title>
        <authorList>
            <person name="Du Z.-J."/>
            <person name="Shi M.-J."/>
        </authorList>
    </citation>
    <scope>NUCLEOTIDE SEQUENCE [LARGE SCALE GENOMIC DNA]</scope>
    <source>
        <strain evidence="3 4">S1-36</strain>
    </source>
</reference>
<dbReference type="Pfam" id="PF00050">
    <property type="entry name" value="Kazal_1"/>
    <property type="match status" value="1"/>
</dbReference>
<name>A0AAP8MBP8_9GAMM</name>
<evidence type="ECO:0000313" key="4">
    <source>
        <dbReference type="Proteomes" id="UP000235162"/>
    </source>
</evidence>
<sequence>MRTALGILLLLSLAGCQSSQPTPSQANQCSGERPQVCTMEYNPVCADLAAGGQKTYASPCNACADDAVTGYELGECPE</sequence>
<dbReference type="Gene3D" id="3.30.60.30">
    <property type="match status" value="1"/>
</dbReference>
<dbReference type="EMBL" id="PKUR01000005">
    <property type="protein sequence ID" value="PLW84867.1"/>
    <property type="molecule type" value="Genomic_DNA"/>
</dbReference>
<proteinExistence type="predicted"/>
<dbReference type="KEGG" id="hja:BST95_00835"/>